<evidence type="ECO:0000313" key="2">
    <source>
        <dbReference type="Proteomes" id="UP000092460"/>
    </source>
</evidence>
<keyword evidence="2" id="KW-1185">Reference proteome</keyword>
<dbReference type="AlphaFoldDB" id="A0A1B0AW47"/>
<reference evidence="2" key="1">
    <citation type="submission" date="2015-01" db="EMBL/GenBank/DDBJ databases">
        <authorList>
            <person name="Aksoy S."/>
            <person name="Warren W."/>
            <person name="Wilson R.K."/>
        </authorList>
    </citation>
    <scope>NUCLEOTIDE SEQUENCE [LARGE SCALE GENOMIC DNA]</scope>
    <source>
        <strain evidence="2">IAEA</strain>
    </source>
</reference>
<protein>
    <submittedName>
        <fullName evidence="1">Uncharacterized protein</fullName>
    </submittedName>
</protein>
<name>A0A1B0AW47_9MUSC</name>
<dbReference type="EMBL" id="JXJN01004488">
    <property type="status" value="NOT_ANNOTATED_CDS"/>
    <property type="molecule type" value="Genomic_DNA"/>
</dbReference>
<dbReference type="EnsemblMetazoa" id="GPPI010672-RA">
    <property type="protein sequence ID" value="GPPI010672-PA"/>
    <property type="gene ID" value="GPPI010672"/>
</dbReference>
<accession>A0A1B0AW47</accession>
<dbReference type="VEuPathDB" id="VectorBase:GPPI010672"/>
<proteinExistence type="predicted"/>
<reference evidence="1" key="2">
    <citation type="submission" date="2020-05" db="UniProtKB">
        <authorList>
            <consortium name="EnsemblMetazoa"/>
        </authorList>
    </citation>
    <scope>IDENTIFICATION</scope>
    <source>
        <strain evidence="1">IAEA</strain>
    </source>
</reference>
<dbReference type="Proteomes" id="UP000092460">
    <property type="component" value="Unassembled WGS sequence"/>
</dbReference>
<sequence length="87" mass="10276">MQYKYGLEIYMSVAKAIVCVFYECVCLPCTEIHQNLCFYKHKPVYAQRENVCENVAALLFLLILEHAYKYNLVFAAYEFLLPIHMQN</sequence>
<evidence type="ECO:0000313" key="1">
    <source>
        <dbReference type="EnsemblMetazoa" id="GPPI010672-PA"/>
    </source>
</evidence>
<organism evidence="1 2">
    <name type="scientific">Glossina palpalis gambiensis</name>
    <dbReference type="NCBI Taxonomy" id="67801"/>
    <lineage>
        <taxon>Eukaryota</taxon>
        <taxon>Metazoa</taxon>
        <taxon>Ecdysozoa</taxon>
        <taxon>Arthropoda</taxon>
        <taxon>Hexapoda</taxon>
        <taxon>Insecta</taxon>
        <taxon>Pterygota</taxon>
        <taxon>Neoptera</taxon>
        <taxon>Endopterygota</taxon>
        <taxon>Diptera</taxon>
        <taxon>Brachycera</taxon>
        <taxon>Muscomorpha</taxon>
        <taxon>Hippoboscoidea</taxon>
        <taxon>Glossinidae</taxon>
        <taxon>Glossina</taxon>
    </lineage>
</organism>